<gene>
    <name evidence="7" type="ordered locus">Celf_0725</name>
</gene>
<organism evidence="7 8">
    <name type="scientific">Cellulomonas fimi (strain ATCC 484 / DSM 20113 / JCM 1341 / CCUG 24087 / LMG 16345 / NBRC 15513 / NCIMB 8980 / NCTC 7547 / NRS-133)</name>
    <dbReference type="NCBI Taxonomy" id="590998"/>
    <lineage>
        <taxon>Bacteria</taxon>
        <taxon>Bacillati</taxon>
        <taxon>Actinomycetota</taxon>
        <taxon>Actinomycetes</taxon>
        <taxon>Micrococcales</taxon>
        <taxon>Cellulomonadaceae</taxon>
        <taxon>Cellulomonas</taxon>
    </lineage>
</organism>
<comment type="subcellular location">
    <subcellularLocation>
        <location evidence="1">Cell membrane</location>
        <topology evidence="1">Multi-pass membrane protein</topology>
    </subcellularLocation>
</comment>
<evidence type="ECO:0000256" key="6">
    <source>
        <dbReference type="SAM" id="Phobius"/>
    </source>
</evidence>
<dbReference type="RefSeq" id="WP_013769894.1">
    <property type="nucleotide sequence ID" value="NC_015514.1"/>
</dbReference>
<feature type="transmembrane region" description="Helical" evidence="6">
    <location>
        <begin position="335"/>
        <end position="356"/>
    </location>
</feature>
<feature type="transmembrane region" description="Helical" evidence="6">
    <location>
        <begin position="368"/>
        <end position="388"/>
    </location>
</feature>
<evidence type="ECO:0000313" key="7">
    <source>
        <dbReference type="EMBL" id="AEE44865.1"/>
    </source>
</evidence>
<accession>F4GZE4</accession>
<evidence type="ECO:0000256" key="4">
    <source>
        <dbReference type="ARBA" id="ARBA00022989"/>
    </source>
</evidence>
<dbReference type="GO" id="GO:0005886">
    <property type="term" value="C:plasma membrane"/>
    <property type="evidence" value="ECO:0007669"/>
    <property type="project" value="UniProtKB-SubCell"/>
</dbReference>
<keyword evidence="3 6" id="KW-0812">Transmembrane</keyword>
<dbReference type="PANTHER" id="PTHR30250:SF11">
    <property type="entry name" value="O-ANTIGEN TRANSPORTER-RELATED"/>
    <property type="match status" value="1"/>
</dbReference>
<dbReference type="AlphaFoldDB" id="F4GZE4"/>
<feature type="transmembrane region" description="Helical" evidence="6">
    <location>
        <begin position="172"/>
        <end position="193"/>
    </location>
</feature>
<keyword evidence="4 6" id="KW-1133">Transmembrane helix</keyword>
<proteinExistence type="predicted"/>
<feature type="transmembrane region" description="Helical" evidence="6">
    <location>
        <begin position="249"/>
        <end position="275"/>
    </location>
</feature>
<dbReference type="STRING" id="590998.Celf_0725"/>
<keyword evidence="8" id="KW-1185">Reference proteome</keyword>
<feature type="transmembrane region" description="Helical" evidence="6">
    <location>
        <begin position="42"/>
        <end position="62"/>
    </location>
</feature>
<dbReference type="InterPro" id="IPR050833">
    <property type="entry name" value="Poly_Biosynth_Transport"/>
</dbReference>
<dbReference type="KEGG" id="cfi:Celf_0725"/>
<dbReference type="EMBL" id="CP002666">
    <property type="protein sequence ID" value="AEE44865.1"/>
    <property type="molecule type" value="Genomic_DNA"/>
</dbReference>
<dbReference type="PANTHER" id="PTHR30250">
    <property type="entry name" value="PST FAMILY PREDICTED COLANIC ACID TRANSPORTER"/>
    <property type="match status" value="1"/>
</dbReference>
<reference evidence="7 8" key="1">
    <citation type="submission" date="2011-04" db="EMBL/GenBank/DDBJ databases">
        <title>Complete sequence of Cellulomonas fimi ATCC 484.</title>
        <authorList>
            <consortium name="US DOE Joint Genome Institute"/>
            <person name="Lucas S."/>
            <person name="Han J."/>
            <person name="Lapidus A."/>
            <person name="Cheng J.-F."/>
            <person name="Goodwin L."/>
            <person name="Pitluck S."/>
            <person name="Peters L."/>
            <person name="Chertkov O."/>
            <person name="Detter J.C."/>
            <person name="Han C."/>
            <person name="Tapia R."/>
            <person name="Land M."/>
            <person name="Hauser L."/>
            <person name="Kyrpides N."/>
            <person name="Ivanova N."/>
            <person name="Ovchinnikova G."/>
            <person name="Pagani I."/>
            <person name="Mead D."/>
            <person name="Brumm P."/>
            <person name="Woyke T."/>
        </authorList>
    </citation>
    <scope>NUCLEOTIDE SEQUENCE [LARGE SCALE GENOMIC DNA]</scope>
    <source>
        <strain evidence="8">ATCC 484 / DSM 20113 / JCM 1341 / NBRC 15513 / NCIMB 8980 / NCTC 7547</strain>
    </source>
</reference>
<evidence type="ECO:0000256" key="2">
    <source>
        <dbReference type="ARBA" id="ARBA00022475"/>
    </source>
</evidence>
<evidence type="ECO:0000256" key="5">
    <source>
        <dbReference type="ARBA" id="ARBA00023136"/>
    </source>
</evidence>
<dbReference type="HOGENOM" id="CLU_632654_0_0_11"/>
<keyword evidence="5 6" id="KW-0472">Membrane</keyword>
<feature type="transmembrane region" description="Helical" evidence="6">
    <location>
        <begin position="83"/>
        <end position="105"/>
    </location>
</feature>
<dbReference type="eggNOG" id="COG2244">
    <property type="taxonomic scope" value="Bacteria"/>
</dbReference>
<evidence type="ECO:0000313" key="8">
    <source>
        <dbReference type="Proteomes" id="UP000008460"/>
    </source>
</evidence>
<name>F4GZE4_CELFA</name>
<protein>
    <submittedName>
        <fullName evidence="7">Polysaccharide biosynthesis protein</fullName>
    </submittedName>
</protein>
<evidence type="ECO:0000256" key="1">
    <source>
        <dbReference type="ARBA" id="ARBA00004651"/>
    </source>
</evidence>
<keyword evidence="2" id="KW-1003">Cell membrane</keyword>
<feature type="transmembrane region" description="Helical" evidence="6">
    <location>
        <begin position="394"/>
        <end position="412"/>
    </location>
</feature>
<feature type="transmembrane region" description="Helical" evidence="6">
    <location>
        <begin position="147"/>
        <end position="166"/>
    </location>
</feature>
<evidence type="ECO:0000256" key="3">
    <source>
        <dbReference type="ARBA" id="ARBA00022692"/>
    </source>
</evidence>
<feature type="transmembrane region" description="Helical" evidence="6">
    <location>
        <begin position="296"/>
        <end position="323"/>
    </location>
</feature>
<feature type="transmembrane region" description="Helical" evidence="6">
    <location>
        <begin position="214"/>
        <end position="234"/>
    </location>
</feature>
<feature type="transmembrane region" description="Helical" evidence="6">
    <location>
        <begin position="117"/>
        <end position="135"/>
    </location>
</feature>
<dbReference type="Proteomes" id="UP000008460">
    <property type="component" value="Chromosome"/>
</dbReference>
<sequence>MTRKTSEIHRSLATSVAGGLLPAVLGATGTVVVATAVPAASAAQLLLAWTVVGYLALTDFGLTRTASRLVSGGASPGFVVGQLWRISVPLGGILALVTLGLVQAVRRGLDGPPPPELVALCLVPIAASIQFPLIGTLEAQGRFLSIAVQRTANAMFTYLLPALAFSVTEDGLALAVTSIVGYRFVSAAFLFRATRVGGAVGAGLRARGDATDGVRSLATWLGVSSVVGPALLYADRLFLAALSPPVELWVYYVAISELMMKTYVLPSAVLSVLFPRFVADAASHSGRLGRLLGGRFALASLVAAGSGFALAYAVAQAGVLAFFEPLGSTTLTTSLVAAVAVSSTVLNWSSQVFIAYLQSRDAHRAVSLVQLALAVPYLLALVACVAGSSVLGVSVTWGARIAAVWIALWWLVRVARRREPVAPGVVGAAEETT</sequence>